<dbReference type="AlphaFoldDB" id="A0A164HGI0"/>
<proteinExistence type="predicted"/>
<comment type="caution">
    <text evidence="1">The sequence shown here is derived from an EMBL/GenBank/DDBJ whole genome shotgun (WGS) entry which is preliminary data.</text>
</comment>
<dbReference type="Proteomes" id="UP000076512">
    <property type="component" value="Unassembled WGS sequence"/>
</dbReference>
<protein>
    <submittedName>
        <fullName evidence="1">Uncharacterized protein</fullName>
    </submittedName>
</protein>
<evidence type="ECO:0000313" key="2">
    <source>
        <dbReference type="Proteomes" id="UP000076512"/>
    </source>
</evidence>
<name>A0A164HGI0_9NOCA</name>
<keyword evidence="2" id="KW-1185">Reference proteome</keyword>
<sequence>MSESELRQWKINRDNAFIEKVYALGVPQKIGRQDLINAGMRAQDVMKYEGGSATDAGLAILPKVHGDMGTAASVVQAAIEVYCGGACVAATS</sequence>
<dbReference type="EMBL" id="LWGR01000021">
    <property type="protein sequence ID" value="KZM68494.1"/>
    <property type="molecule type" value="Genomic_DNA"/>
</dbReference>
<accession>A0A164HGI0</accession>
<gene>
    <name evidence="1" type="ORF">AWN90_11535</name>
</gene>
<dbReference type="RefSeq" id="WP_067580149.1">
    <property type="nucleotide sequence ID" value="NZ_JABMCZ010000002.1"/>
</dbReference>
<evidence type="ECO:0000313" key="1">
    <source>
        <dbReference type="EMBL" id="KZM68494.1"/>
    </source>
</evidence>
<reference evidence="1 2" key="1">
    <citation type="submission" date="2016-04" db="EMBL/GenBank/DDBJ databases">
        <authorList>
            <person name="Evans L.H."/>
            <person name="Alamgir A."/>
            <person name="Owens N."/>
            <person name="Weber N.D."/>
            <person name="Virtaneva K."/>
            <person name="Barbian K."/>
            <person name="Babar A."/>
            <person name="Rosenke K."/>
        </authorList>
    </citation>
    <scope>NUCLEOTIDE SEQUENCE [LARGE SCALE GENOMIC DNA]</scope>
    <source>
        <strain evidence="1 2">IFM 0406</strain>
    </source>
</reference>
<organism evidence="1 2">
    <name type="scientific">Nocardia terpenica</name>
    <dbReference type="NCBI Taxonomy" id="455432"/>
    <lineage>
        <taxon>Bacteria</taxon>
        <taxon>Bacillati</taxon>
        <taxon>Actinomycetota</taxon>
        <taxon>Actinomycetes</taxon>
        <taxon>Mycobacteriales</taxon>
        <taxon>Nocardiaceae</taxon>
        <taxon>Nocardia</taxon>
    </lineage>
</organism>